<keyword evidence="3" id="KW-0808">Transferase</keyword>
<organism evidence="4 5">
    <name type="scientific">Streptomyces ruber</name>
    <dbReference type="NCBI Taxonomy" id="83378"/>
    <lineage>
        <taxon>Bacteria</taxon>
        <taxon>Bacillati</taxon>
        <taxon>Actinomycetota</taxon>
        <taxon>Actinomycetes</taxon>
        <taxon>Kitasatosporales</taxon>
        <taxon>Streptomycetaceae</taxon>
        <taxon>Streptomyces</taxon>
    </lineage>
</organism>
<keyword evidence="2" id="KW-0460">Magnesium</keyword>
<reference evidence="4" key="1">
    <citation type="journal article" date="2014" name="Int. J. Syst. Evol. Microbiol.">
        <title>Complete genome sequence of Corynebacterium casei LMG S-19264T (=DSM 44701T), isolated from a smear-ripened cheese.</title>
        <authorList>
            <consortium name="US DOE Joint Genome Institute (JGI-PGF)"/>
            <person name="Walter F."/>
            <person name="Albersmeier A."/>
            <person name="Kalinowski J."/>
            <person name="Ruckert C."/>
        </authorList>
    </citation>
    <scope>NUCLEOTIDE SEQUENCE</scope>
    <source>
        <strain evidence="4">JCM 3131</strain>
    </source>
</reference>
<dbReference type="InterPro" id="IPR000092">
    <property type="entry name" value="Polyprenyl_synt"/>
</dbReference>
<dbReference type="Gene3D" id="1.10.600.10">
    <property type="entry name" value="Farnesyl Diphosphate Synthase"/>
    <property type="match status" value="1"/>
</dbReference>
<dbReference type="GO" id="GO:0008299">
    <property type="term" value="P:isoprenoid biosynthetic process"/>
    <property type="evidence" value="ECO:0007669"/>
    <property type="project" value="InterPro"/>
</dbReference>
<protein>
    <submittedName>
        <fullName evidence="4">Dimethylallyltransferase</fullName>
    </submittedName>
</protein>
<evidence type="ECO:0000256" key="3">
    <source>
        <dbReference type="RuleBase" id="RU004466"/>
    </source>
</evidence>
<evidence type="ECO:0000256" key="2">
    <source>
        <dbReference type="ARBA" id="ARBA00022842"/>
    </source>
</evidence>
<dbReference type="SFLD" id="SFLDS00005">
    <property type="entry name" value="Isoprenoid_Synthase_Type_I"/>
    <property type="match status" value="1"/>
</dbReference>
<keyword evidence="1" id="KW-0479">Metal-binding</keyword>
<dbReference type="InterPro" id="IPR033749">
    <property type="entry name" value="Polyprenyl_synt_CS"/>
</dbReference>
<dbReference type="Proteomes" id="UP000620156">
    <property type="component" value="Unassembled WGS sequence"/>
</dbReference>
<proteinExistence type="inferred from homology"/>
<evidence type="ECO:0000313" key="5">
    <source>
        <dbReference type="Proteomes" id="UP000620156"/>
    </source>
</evidence>
<comment type="caution">
    <text evidence="4">The sequence shown here is derived from an EMBL/GenBank/DDBJ whole genome shotgun (WGS) entry which is preliminary data.</text>
</comment>
<reference evidence="4" key="2">
    <citation type="submission" date="2020-09" db="EMBL/GenBank/DDBJ databases">
        <authorList>
            <person name="Sun Q."/>
            <person name="Ohkuma M."/>
        </authorList>
    </citation>
    <scope>NUCLEOTIDE SEQUENCE</scope>
    <source>
        <strain evidence="4">JCM 3131</strain>
    </source>
</reference>
<dbReference type="PANTHER" id="PTHR12001:SF86">
    <property type="entry name" value="GERANYLGERANYL DIPHOSPHATE SYNTHASE"/>
    <property type="match status" value="1"/>
</dbReference>
<dbReference type="Pfam" id="PF00348">
    <property type="entry name" value="polyprenyl_synt"/>
    <property type="match status" value="1"/>
</dbReference>
<accession>A0A918BMC4</accession>
<gene>
    <name evidence="4" type="ORF">GCM10010145_57100</name>
</gene>
<dbReference type="GO" id="GO:0046872">
    <property type="term" value="F:metal ion binding"/>
    <property type="evidence" value="ECO:0007669"/>
    <property type="project" value="UniProtKB-KW"/>
</dbReference>
<dbReference type="EMBL" id="BMQK01000017">
    <property type="protein sequence ID" value="GGQ80006.1"/>
    <property type="molecule type" value="Genomic_DNA"/>
</dbReference>
<dbReference type="RefSeq" id="WP_229821315.1">
    <property type="nucleotide sequence ID" value="NZ_BMQK01000017.1"/>
</dbReference>
<dbReference type="InterPro" id="IPR008949">
    <property type="entry name" value="Isoprenoid_synthase_dom_sf"/>
</dbReference>
<dbReference type="CDD" id="cd00685">
    <property type="entry name" value="Trans_IPPS_HT"/>
    <property type="match status" value="1"/>
</dbReference>
<dbReference type="GO" id="GO:0004659">
    <property type="term" value="F:prenyltransferase activity"/>
    <property type="evidence" value="ECO:0007669"/>
    <property type="project" value="InterPro"/>
</dbReference>
<dbReference type="PANTHER" id="PTHR12001">
    <property type="entry name" value="GERANYLGERANYL PYROPHOSPHATE SYNTHASE"/>
    <property type="match status" value="1"/>
</dbReference>
<sequence>MSGTAGLTAPEAEVRVPGQGGSLEWAGELLTPALREAMAGLPEPERIVEGYHRGWTEADGEPLAAVGRPGGKAVRPALVFLAAKAVGGTVDHAVPGAVAVELVHDFSLLHDDVIDGDPLRRHRPAAWTVYGTPAAVLAGDALLVVALRTLSAVPGPRGAAGLRELVTVLADLMRGQSRDVAFEKAPRVGARDYLAMAEGKTGALMGGACALGGVLAGADEHRVAALREFGRRLGVAYQCVDDLLAIWGDSRRSGKPVGADLAARKKSLPVAVALADDGTAGRRLARLYERPEPLTPADVAVAARLVEEAGGRTATEREAQRQVTAALKALARAEPPPDVQRQLHAVAMAMTRRDR</sequence>
<comment type="similarity">
    <text evidence="3">Belongs to the FPP/GGPP synthase family.</text>
</comment>
<keyword evidence="5" id="KW-1185">Reference proteome</keyword>
<dbReference type="SFLD" id="SFLDG01017">
    <property type="entry name" value="Polyprenyl_Transferase_Like"/>
    <property type="match status" value="1"/>
</dbReference>
<evidence type="ECO:0000313" key="4">
    <source>
        <dbReference type="EMBL" id="GGQ80006.1"/>
    </source>
</evidence>
<dbReference type="SUPFAM" id="SSF48576">
    <property type="entry name" value="Terpenoid synthases"/>
    <property type="match status" value="1"/>
</dbReference>
<evidence type="ECO:0000256" key="1">
    <source>
        <dbReference type="ARBA" id="ARBA00022723"/>
    </source>
</evidence>
<dbReference type="AlphaFoldDB" id="A0A918BMC4"/>
<dbReference type="PROSITE" id="PS00723">
    <property type="entry name" value="POLYPRENYL_SYNTHASE_1"/>
    <property type="match status" value="1"/>
</dbReference>
<name>A0A918BMC4_9ACTN</name>